<gene>
    <name evidence="1" type="ORF">TWF102_001818</name>
</gene>
<proteinExistence type="predicted"/>
<sequence length="104" mass="11689">MEDVETLTHPNVAGNAQTVATRRSMEHTRNPQGYVFYEKCSRICIFAGRRGYHLVRGLPLNIGPFTGYGQAFRLQIAIQLTQKLTNCENASARFFSFVSRSSST</sequence>
<reference evidence="1 2" key="1">
    <citation type="submission" date="2019-06" db="EMBL/GenBank/DDBJ databases">
        <authorList>
            <person name="Palmer J.M."/>
        </authorList>
    </citation>
    <scope>NUCLEOTIDE SEQUENCE [LARGE SCALE GENOMIC DNA]</scope>
    <source>
        <strain evidence="1 2">TWF102</strain>
    </source>
</reference>
<organism evidence="1 2">
    <name type="scientific">Orbilia oligospora</name>
    <name type="common">Nematode-trapping fungus</name>
    <name type="synonym">Arthrobotrys oligospora</name>
    <dbReference type="NCBI Taxonomy" id="2813651"/>
    <lineage>
        <taxon>Eukaryota</taxon>
        <taxon>Fungi</taxon>
        <taxon>Dikarya</taxon>
        <taxon>Ascomycota</taxon>
        <taxon>Pezizomycotina</taxon>
        <taxon>Orbiliomycetes</taxon>
        <taxon>Orbiliales</taxon>
        <taxon>Orbiliaceae</taxon>
        <taxon>Orbilia</taxon>
    </lineage>
</organism>
<comment type="caution">
    <text evidence="1">The sequence shown here is derived from an EMBL/GenBank/DDBJ whole genome shotgun (WGS) entry which is preliminary data.</text>
</comment>
<name>A0A7C8JA94_ORBOL</name>
<dbReference type="Proteomes" id="UP000475325">
    <property type="component" value="Unassembled WGS sequence"/>
</dbReference>
<accession>A0A7C8JA94</accession>
<protein>
    <submittedName>
        <fullName evidence="1">Uncharacterized protein</fullName>
    </submittedName>
</protein>
<evidence type="ECO:0000313" key="1">
    <source>
        <dbReference type="EMBL" id="KAF3105914.1"/>
    </source>
</evidence>
<dbReference type="AlphaFoldDB" id="A0A7C8JA94"/>
<evidence type="ECO:0000313" key="2">
    <source>
        <dbReference type="Proteomes" id="UP000475325"/>
    </source>
</evidence>
<dbReference type="EMBL" id="WIQW01000013">
    <property type="protein sequence ID" value="KAF3105914.1"/>
    <property type="molecule type" value="Genomic_DNA"/>
</dbReference>